<organism evidence="2">
    <name type="scientific">marine metagenome</name>
    <dbReference type="NCBI Taxonomy" id="408172"/>
    <lineage>
        <taxon>unclassified sequences</taxon>
        <taxon>metagenomes</taxon>
        <taxon>ecological metagenomes</taxon>
    </lineage>
</organism>
<feature type="compositionally biased region" description="Basic and acidic residues" evidence="1">
    <location>
        <begin position="55"/>
        <end position="66"/>
    </location>
</feature>
<reference evidence="2" key="1">
    <citation type="submission" date="2018-05" db="EMBL/GenBank/DDBJ databases">
        <authorList>
            <person name="Lanie J.A."/>
            <person name="Ng W.-L."/>
            <person name="Kazmierczak K.M."/>
            <person name="Andrzejewski T.M."/>
            <person name="Davidsen T.M."/>
            <person name="Wayne K.J."/>
            <person name="Tettelin H."/>
            <person name="Glass J.I."/>
            <person name="Rusch D."/>
            <person name="Podicherti R."/>
            <person name="Tsui H.-C.T."/>
            <person name="Winkler M.E."/>
        </authorList>
    </citation>
    <scope>NUCLEOTIDE SEQUENCE</scope>
</reference>
<name>A0A382G777_9ZZZZ</name>
<feature type="region of interest" description="Disordered" evidence="1">
    <location>
        <begin position="42"/>
        <end position="73"/>
    </location>
</feature>
<dbReference type="EMBL" id="UINC01053963">
    <property type="protein sequence ID" value="SVB71120.1"/>
    <property type="molecule type" value="Genomic_DNA"/>
</dbReference>
<proteinExistence type="predicted"/>
<dbReference type="AlphaFoldDB" id="A0A382G777"/>
<accession>A0A382G777</accession>
<sequence>MGMGREQHSGKGLCIFLRNIKIIICFGSPVMLGSILRGQGRCGRHIDEPDGDPDQQGKDKADDKAPDLSGLLA</sequence>
<evidence type="ECO:0000313" key="2">
    <source>
        <dbReference type="EMBL" id="SVB71120.1"/>
    </source>
</evidence>
<protein>
    <submittedName>
        <fullName evidence="2">Uncharacterized protein</fullName>
    </submittedName>
</protein>
<gene>
    <name evidence="2" type="ORF">METZ01_LOCUS223974</name>
</gene>
<evidence type="ECO:0000256" key="1">
    <source>
        <dbReference type="SAM" id="MobiDB-lite"/>
    </source>
</evidence>